<keyword evidence="4 6" id="KW-0547">Nucleotide-binding</keyword>
<comment type="pathway">
    <text evidence="2 6">Metabolic intermediate biosynthesis; 5-phospho-alpha-D-ribose 1-diphosphate biosynthesis; 5-phospho-alpha-D-ribose 1-diphosphate from D-ribose 5-phosphate (route II): step 3/3.</text>
</comment>
<name>A0A1E3H2T2_9HYPH</name>
<gene>
    <name evidence="7" type="primary">phnN_1</name>
    <name evidence="6" type="synonym">phnN</name>
    <name evidence="7" type="ORF">A6302_02044</name>
</gene>
<dbReference type="InterPro" id="IPR027417">
    <property type="entry name" value="P-loop_NTPase"/>
</dbReference>
<keyword evidence="3 6" id="KW-0808">Transferase</keyword>
<dbReference type="Gene3D" id="3.40.50.300">
    <property type="entry name" value="P-loop containing nucleotide triphosphate hydrolases"/>
    <property type="match status" value="1"/>
</dbReference>
<evidence type="ECO:0000313" key="8">
    <source>
        <dbReference type="Proteomes" id="UP000094622"/>
    </source>
</evidence>
<protein>
    <recommendedName>
        <fullName evidence="6">Ribose 1,5-bisphosphate phosphokinase PhnN</fullName>
        <ecNumber evidence="6">2.7.4.23</ecNumber>
    </recommendedName>
    <alternativeName>
        <fullName evidence="6">Ribose 1,5-bisphosphokinase</fullName>
    </alternativeName>
</protein>
<dbReference type="GO" id="GO:0019634">
    <property type="term" value="P:organic phosphonate metabolic process"/>
    <property type="evidence" value="ECO:0007669"/>
    <property type="project" value="UniProtKB-UniRule"/>
</dbReference>
<comment type="similarity">
    <text evidence="6">Belongs to the ribose 1,5-bisphosphokinase family.</text>
</comment>
<organism evidence="7 8">
    <name type="scientific">Methylobrevis pamukkalensis</name>
    <dbReference type="NCBI Taxonomy" id="1439726"/>
    <lineage>
        <taxon>Bacteria</taxon>
        <taxon>Pseudomonadati</taxon>
        <taxon>Pseudomonadota</taxon>
        <taxon>Alphaproteobacteria</taxon>
        <taxon>Hyphomicrobiales</taxon>
        <taxon>Pleomorphomonadaceae</taxon>
        <taxon>Methylobrevis</taxon>
    </lineage>
</organism>
<dbReference type="Proteomes" id="UP000094622">
    <property type="component" value="Unassembled WGS sequence"/>
</dbReference>
<dbReference type="RefSeq" id="WP_069306776.1">
    <property type="nucleotide sequence ID" value="NZ_MCRJ01000044.1"/>
</dbReference>
<evidence type="ECO:0000256" key="3">
    <source>
        <dbReference type="ARBA" id="ARBA00022679"/>
    </source>
</evidence>
<evidence type="ECO:0000256" key="5">
    <source>
        <dbReference type="ARBA" id="ARBA00022840"/>
    </source>
</evidence>
<dbReference type="HAMAP" id="MF_00836">
    <property type="entry name" value="PhnN"/>
    <property type="match status" value="1"/>
</dbReference>
<comment type="caution">
    <text evidence="7">The sequence shown here is derived from an EMBL/GenBank/DDBJ whole genome shotgun (WGS) entry which is preliminary data.</text>
</comment>
<dbReference type="PATRIC" id="fig|1439726.3.peg.2162"/>
<dbReference type="GO" id="GO:0033863">
    <property type="term" value="F:ribose 1,5-bisphosphate phosphokinase activity"/>
    <property type="evidence" value="ECO:0007669"/>
    <property type="project" value="UniProtKB-UniRule"/>
</dbReference>
<dbReference type="InterPro" id="IPR012699">
    <property type="entry name" value="PhnN"/>
</dbReference>
<proteinExistence type="inferred from homology"/>
<dbReference type="AlphaFoldDB" id="A0A1E3H2T2"/>
<dbReference type="NCBIfam" id="TIGR02322">
    <property type="entry name" value="phosphon_PhnN"/>
    <property type="match status" value="1"/>
</dbReference>
<evidence type="ECO:0000256" key="4">
    <source>
        <dbReference type="ARBA" id="ARBA00022741"/>
    </source>
</evidence>
<keyword evidence="7" id="KW-0418">Kinase</keyword>
<keyword evidence="5 6" id="KW-0067">ATP-binding</keyword>
<dbReference type="EC" id="2.7.4.23" evidence="6"/>
<evidence type="ECO:0000313" key="7">
    <source>
        <dbReference type="EMBL" id="ODN70622.1"/>
    </source>
</evidence>
<evidence type="ECO:0000256" key="1">
    <source>
        <dbReference type="ARBA" id="ARBA00000373"/>
    </source>
</evidence>
<dbReference type="UniPathway" id="UPA00087">
    <property type="reaction ID" value="UER00175"/>
</dbReference>
<sequence>MSREGLFVAVVGPSGAGKDTLLKGAALALAGRADIHFVRRVITREPDGLTEDHDTLSVPAFARANADGAFCLTWAAHGLHYGLPASAQAAVRRGGKVVANISRGSLGDALTAFASLAVIEITADPAILAQRIAGRGRETQAEAGLRLSRNRPFAVPPEVLQHILIDNSFSADQGVERMIDAIANLTRCEMPVTHAASPAAHIDL</sequence>
<evidence type="ECO:0000256" key="2">
    <source>
        <dbReference type="ARBA" id="ARBA00005069"/>
    </source>
</evidence>
<dbReference type="GO" id="GO:0006015">
    <property type="term" value="P:5-phosphoribose 1-diphosphate biosynthetic process"/>
    <property type="evidence" value="ECO:0007669"/>
    <property type="project" value="UniProtKB-UniRule"/>
</dbReference>
<accession>A0A1E3H2T2</accession>
<evidence type="ECO:0000256" key="6">
    <source>
        <dbReference type="HAMAP-Rule" id="MF_00836"/>
    </source>
</evidence>
<dbReference type="SUPFAM" id="SSF52540">
    <property type="entry name" value="P-loop containing nucleoside triphosphate hydrolases"/>
    <property type="match status" value="1"/>
</dbReference>
<feature type="binding site" evidence="6">
    <location>
        <begin position="12"/>
        <end position="19"/>
    </location>
    <ligand>
        <name>ATP</name>
        <dbReference type="ChEBI" id="CHEBI:30616"/>
    </ligand>
</feature>
<keyword evidence="8" id="KW-1185">Reference proteome</keyword>
<dbReference type="EMBL" id="MCRJ01000044">
    <property type="protein sequence ID" value="ODN70622.1"/>
    <property type="molecule type" value="Genomic_DNA"/>
</dbReference>
<comment type="catalytic activity">
    <reaction evidence="1 6">
        <text>alpha-D-ribose 1,5-bisphosphate + ATP = 5-phospho-alpha-D-ribose 1-diphosphate + ADP</text>
        <dbReference type="Rhea" id="RHEA:20109"/>
        <dbReference type="ChEBI" id="CHEBI:30616"/>
        <dbReference type="ChEBI" id="CHEBI:58017"/>
        <dbReference type="ChEBI" id="CHEBI:68688"/>
        <dbReference type="ChEBI" id="CHEBI:456216"/>
        <dbReference type="EC" id="2.7.4.23"/>
    </reaction>
</comment>
<reference evidence="7 8" key="1">
    <citation type="submission" date="2016-07" db="EMBL/GenBank/DDBJ databases">
        <title>Draft Genome Sequence of Methylobrevis pamukkalensis PK2.</title>
        <authorList>
            <person name="Vasilenko O.V."/>
            <person name="Doronina N.V."/>
            <person name="Shmareva M.N."/>
            <person name="Tarlachkov S.V."/>
            <person name="Mustakhimov I."/>
            <person name="Trotsenko Y.A."/>
        </authorList>
    </citation>
    <scope>NUCLEOTIDE SEQUENCE [LARGE SCALE GENOMIC DNA]</scope>
    <source>
        <strain evidence="7 8">PK2</strain>
    </source>
</reference>
<dbReference type="GO" id="GO:0005524">
    <property type="term" value="F:ATP binding"/>
    <property type="evidence" value="ECO:0007669"/>
    <property type="project" value="UniProtKB-KW"/>
</dbReference>
<comment type="function">
    <text evidence="6">Catalyzes the phosphorylation of ribose 1,5-bisphosphate to 5-phospho-D-ribosyl alpha-1-diphosphate (PRPP).</text>
</comment>